<evidence type="ECO:0000256" key="1">
    <source>
        <dbReference type="SAM" id="Phobius"/>
    </source>
</evidence>
<feature type="transmembrane region" description="Helical" evidence="1">
    <location>
        <begin position="247"/>
        <end position="266"/>
    </location>
</feature>
<evidence type="ECO:0000256" key="2">
    <source>
        <dbReference type="SAM" id="SignalP"/>
    </source>
</evidence>
<dbReference type="InterPro" id="IPR025178">
    <property type="entry name" value="Lnb_N"/>
</dbReference>
<dbReference type="InterPro" id="IPR057436">
    <property type="entry name" value="5TMH_Lnb"/>
</dbReference>
<evidence type="ECO:0000313" key="6">
    <source>
        <dbReference type="Proteomes" id="UP000433945"/>
    </source>
</evidence>
<feature type="domain" description="Lnb N-terminal periplasmic" evidence="3">
    <location>
        <begin position="29"/>
        <end position="175"/>
    </location>
</feature>
<dbReference type="OrthoDB" id="319167at2"/>
<keyword evidence="1" id="KW-0472">Membrane</keyword>
<feature type="transmembrane region" description="Helical" evidence="1">
    <location>
        <begin position="298"/>
        <end position="317"/>
    </location>
</feature>
<dbReference type="RefSeq" id="WP_157482735.1">
    <property type="nucleotide sequence ID" value="NZ_WOWP01000024.1"/>
</dbReference>
<keyword evidence="1" id="KW-0812">Transmembrane</keyword>
<protein>
    <submittedName>
        <fullName evidence="5">DUF4105 domain-containing protein</fullName>
    </submittedName>
</protein>
<accession>A0A6N8HD92</accession>
<feature type="chain" id="PRO_5026901991" evidence="2">
    <location>
        <begin position="23"/>
        <end position="374"/>
    </location>
</feature>
<dbReference type="AlphaFoldDB" id="A0A6N8HD92"/>
<sequence length="374" mass="43087">MQSFRALLILLFISLSTFKTFAQIPLSHKAEISVLTCGPGNELYSVFGHTAIRIFDPAKNINTVYNFGTFDFDTPNFYPKFVKGDLQYFVSVASYRDFIYEYQYYGRDVYEQTLNLTQYQKQQIADELNGILFSDKKYYTYKFINRNCTTMVADIVNKQVPISLENSDSGKTYREIIYSYLQDNHFYENLGINLLFGYKTDNTSEKLFLPKELMEGISNTKTKSDKSLAKVTTTIVEKTELTTGFSFINSFYSYIILALLLLILTIKKAGYNTYLVFAGLMGLLFCFVSLYSSHNELLLNYNILLFNPLFIIIAIISPKKRKTLLKRLIYISSSLFVVYLALTITKIHIWLMLPLLLVNSVALIRKMKAIPTTN</sequence>
<keyword evidence="2" id="KW-0732">Signal</keyword>
<organism evidence="5 6">
    <name type="scientific">Flavobacterium rakeshii</name>
    <dbReference type="NCBI Taxonomy" id="1038845"/>
    <lineage>
        <taxon>Bacteria</taxon>
        <taxon>Pseudomonadati</taxon>
        <taxon>Bacteroidota</taxon>
        <taxon>Flavobacteriia</taxon>
        <taxon>Flavobacteriales</taxon>
        <taxon>Flavobacteriaceae</taxon>
        <taxon>Flavobacterium</taxon>
    </lineage>
</organism>
<reference evidence="5 6" key="1">
    <citation type="submission" date="2019-12" db="EMBL/GenBank/DDBJ databases">
        <authorList>
            <person name="Sun J.-Q."/>
        </authorList>
    </citation>
    <scope>NUCLEOTIDE SEQUENCE [LARGE SCALE GENOMIC DNA]</scope>
    <source>
        <strain evidence="5 6">JCM 17928</strain>
    </source>
</reference>
<dbReference type="Proteomes" id="UP000433945">
    <property type="component" value="Unassembled WGS sequence"/>
</dbReference>
<gene>
    <name evidence="5" type="ORF">GN157_07820</name>
</gene>
<feature type="transmembrane region" description="Helical" evidence="1">
    <location>
        <begin position="273"/>
        <end position="292"/>
    </location>
</feature>
<feature type="domain" description="Lnb-like transmembrane" evidence="4">
    <location>
        <begin position="250"/>
        <end position="364"/>
    </location>
</feature>
<evidence type="ECO:0000313" key="5">
    <source>
        <dbReference type="EMBL" id="MUV03615.1"/>
    </source>
</evidence>
<feature type="signal peptide" evidence="2">
    <location>
        <begin position="1"/>
        <end position="22"/>
    </location>
</feature>
<keyword evidence="1" id="KW-1133">Transmembrane helix</keyword>
<proteinExistence type="predicted"/>
<dbReference type="Pfam" id="PF13387">
    <property type="entry name" value="Lnb_N"/>
    <property type="match status" value="1"/>
</dbReference>
<evidence type="ECO:0000259" key="3">
    <source>
        <dbReference type="Pfam" id="PF13387"/>
    </source>
</evidence>
<keyword evidence="6" id="KW-1185">Reference proteome</keyword>
<dbReference type="Pfam" id="PF25221">
    <property type="entry name" value="5TMH_Lnb"/>
    <property type="match status" value="1"/>
</dbReference>
<feature type="transmembrane region" description="Helical" evidence="1">
    <location>
        <begin position="324"/>
        <end position="341"/>
    </location>
</feature>
<evidence type="ECO:0000259" key="4">
    <source>
        <dbReference type="Pfam" id="PF25221"/>
    </source>
</evidence>
<name>A0A6N8HD92_9FLAO</name>
<dbReference type="EMBL" id="WOWP01000024">
    <property type="protein sequence ID" value="MUV03615.1"/>
    <property type="molecule type" value="Genomic_DNA"/>
</dbReference>
<comment type="caution">
    <text evidence="5">The sequence shown here is derived from an EMBL/GenBank/DDBJ whole genome shotgun (WGS) entry which is preliminary data.</text>
</comment>